<sequence length="435" mass="49021">MVRIPFSTIVAVRIVHPRLSERLGLGPKRINVFTCISVREATGVTKWETRKMSFMAESRWKIQVWYDGFVYAGLIGKGLAAARIQSLYRSYKARKLLLKIRTQMGLGSQLVQRRGEQSLVPRRNYAPAKGKTGRRRSRSKSKGRSAKGVSRANIRKQSSTVNQTLTDNGTGNIANTSSASIKLRNKSIAMLKRSASGIAMMSLRPRNSDSDMNIDEEADGSNTMTGMYECEHDVRGYLKRRTKVGVLSRWKQHYFELNSRDGCLYYCDSKEFKPNEMLSSSNAKKIEVNMMLSAQYYTPLRHNRSVSNASVRNLRLTTTNALRKASDKTSPLLMASMKKLRKASLILSSTPTSTLSFSSTGTGKSSGTEKLVCRFVLRLTDRSYHLMAETPEEAKRWVDALLRALPRENVAAVMIQCAIRCYLAKSKRRELTLIE</sequence>
<dbReference type="Pfam" id="PF00612">
    <property type="entry name" value="IQ"/>
    <property type="match status" value="2"/>
</dbReference>
<dbReference type="CDD" id="cd23767">
    <property type="entry name" value="IQCD"/>
    <property type="match status" value="1"/>
</dbReference>
<feature type="compositionally biased region" description="Basic residues" evidence="1">
    <location>
        <begin position="131"/>
        <end position="145"/>
    </location>
</feature>
<organism evidence="3">
    <name type="scientific">Aplanochytrium stocchinoi</name>
    <dbReference type="NCBI Taxonomy" id="215587"/>
    <lineage>
        <taxon>Eukaryota</taxon>
        <taxon>Sar</taxon>
        <taxon>Stramenopiles</taxon>
        <taxon>Bigyra</taxon>
        <taxon>Labyrinthulomycetes</taxon>
        <taxon>Thraustochytrida</taxon>
        <taxon>Thraustochytriidae</taxon>
        <taxon>Aplanochytrium</taxon>
    </lineage>
</organism>
<dbReference type="EMBL" id="HBIN01022899">
    <property type="protein sequence ID" value="CAE0447642.1"/>
    <property type="molecule type" value="Transcribed_RNA"/>
</dbReference>
<dbReference type="InterPro" id="IPR000048">
    <property type="entry name" value="IQ_motif_EF-hand-BS"/>
</dbReference>
<feature type="compositionally biased region" description="Polar residues" evidence="1">
    <location>
        <begin position="155"/>
        <end position="169"/>
    </location>
</feature>
<evidence type="ECO:0000256" key="1">
    <source>
        <dbReference type="SAM" id="MobiDB-lite"/>
    </source>
</evidence>
<dbReference type="SMART" id="SM00233">
    <property type="entry name" value="PH"/>
    <property type="match status" value="1"/>
</dbReference>
<feature type="region of interest" description="Disordered" evidence="1">
    <location>
        <begin position="111"/>
        <end position="169"/>
    </location>
</feature>
<feature type="domain" description="PH" evidence="2">
    <location>
        <begin position="231"/>
        <end position="406"/>
    </location>
</feature>
<name>A0A7S3PR22_9STRA</name>
<dbReference type="PROSITE" id="PS50003">
    <property type="entry name" value="PH_DOMAIN"/>
    <property type="match status" value="1"/>
</dbReference>
<evidence type="ECO:0000313" key="3">
    <source>
        <dbReference type="EMBL" id="CAE0447642.1"/>
    </source>
</evidence>
<reference evidence="3" key="1">
    <citation type="submission" date="2021-01" db="EMBL/GenBank/DDBJ databases">
        <authorList>
            <person name="Corre E."/>
            <person name="Pelletier E."/>
            <person name="Niang G."/>
            <person name="Scheremetjew M."/>
            <person name="Finn R."/>
            <person name="Kale V."/>
            <person name="Holt S."/>
            <person name="Cochrane G."/>
            <person name="Meng A."/>
            <person name="Brown T."/>
            <person name="Cohen L."/>
        </authorList>
    </citation>
    <scope>NUCLEOTIDE SEQUENCE</scope>
    <source>
        <strain evidence="3">GSBS06</strain>
    </source>
</reference>
<dbReference type="Gene3D" id="2.30.29.30">
    <property type="entry name" value="Pleckstrin-homology domain (PH domain)/Phosphotyrosine-binding domain (PTB)"/>
    <property type="match status" value="1"/>
</dbReference>
<accession>A0A7S3PR22</accession>
<evidence type="ECO:0000259" key="2">
    <source>
        <dbReference type="PROSITE" id="PS50003"/>
    </source>
</evidence>
<proteinExistence type="predicted"/>
<dbReference type="InterPro" id="IPR001849">
    <property type="entry name" value="PH_domain"/>
</dbReference>
<dbReference type="SMART" id="SM00015">
    <property type="entry name" value="IQ"/>
    <property type="match status" value="2"/>
</dbReference>
<dbReference type="AlphaFoldDB" id="A0A7S3PR22"/>
<dbReference type="PROSITE" id="PS50096">
    <property type="entry name" value="IQ"/>
    <property type="match status" value="2"/>
</dbReference>
<protein>
    <recommendedName>
        <fullName evidence="2">PH domain-containing protein</fullName>
    </recommendedName>
</protein>
<dbReference type="InterPro" id="IPR011993">
    <property type="entry name" value="PH-like_dom_sf"/>
</dbReference>
<gene>
    <name evidence="3" type="ORF">ASTO00021_LOCUS17611</name>
</gene>
<dbReference type="SUPFAM" id="SSF50729">
    <property type="entry name" value="PH domain-like"/>
    <property type="match status" value="1"/>
</dbReference>